<evidence type="ECO:0000313" key="15">
    <source>
        <dbReference type="EMBL" id="KNE55962.1"/>
    </source>
</evidence>
<comment type="subcellular location">
    <subcellularLocation>
        <location evidence="1">Endoplasmic reticulum membrane</location>
        <topology evidence="1">Single-pass membrane protein</topology>
        <orientation evidence="1">Cytoplasmic side</orientation>
    </subcellularLocation>
    <subcellularLocation>
        <location evidence="11">Microsome membrane</location>
        <topology evidence="11">Single-pass membrane protein</topology>
        <orientation evidence="11">Cytoplasmic side</orientation>
    </subcellularLocation>
</comment>
<keyword evidence="10 13" id="KW-0472">Membrane</keyword>
<evidence type="ECO:0000256" key="1">
    <source>
        <dbReference type="ARBA" id="ARBA00004131"/>
    </source>
</evidence>
<feature type="transmembrane region" description="Helical" evidence="13">
    <location>
        <begin position="106"/>
        <end position="125"/>
    </location>
</feature>
<keyword evidence="6" id="KW-0256">Endoplasmic reticulum</keyword>
<dbReference type="eggNOG" id="KOG0537">
    <property type="taxonomic scope" value="Eukaryota"/>
</dbReference>
<keyword evidence="4 13" id="KW-0812">Transmembrane</keyword>
<dbReference type="Proteomes" id="UP000054350">
    <property type="component" value="Unassembled WGS sequence"/>
</dbReference>
<dbReference type="Gene3D" id="3.10.120.10">
    <property type="entry name" value="Cytochrome b5-like heme/steroid binding domain"/>
    <property type="match status" value="1"/>
</dbReference>
<dbReference type="GO" id="GO:0020037">
    <property type="term" value="F:heme binding"/>
    <property type="evidence" value="ECO:0007669"/>
    <property type="project" value="UniProtKB-UniRule"/>
</dbReference>
<evidence type="ECO:0000313" key="16">
    <source>
        <dbReference type="Proteomes" id="UP000054350"/>
    </source>
</evidence>
<proteinExistence type="inferred from homology"/>
<accession>A0A0L0S026</accession>
<evidence type="ECO:0000256" key="2">
    <source>
        <dbReference type="ARBA" id="ARBA00022448"/>
    </source>
</evidence>
<keyword evidence="9 13" id="KW-0408">Iron</keyword>
<evidence type="ECO:0000256" key="11">
    <source>
        <dbReference type="ARBA" id="ARBA00037877"/>
    </source>
</evidence>
<dbReference type="STRING" id="578462.A0A0L0S026"/>
<evidence type="ECO:0000256" key="9">
    <source>
        <dbReference type="ARBA" id="ARBA00023004"/>
    </source>
</evidence>
<dbReference type="PROSITE" id="PS00191">
    <property type="entry name" value="CYTOCHROME_B5_1"/>
    <property type="match status" value="1"/>
</dbReference>
<dbReference type="EMBL" id="GG745329">
    <property type="protein sequence ID" value="KNE55962.1"/>
    <property type="molecule type" value="Genomic_DNA"/>
</dbReference>
<evidence type="ECO:0000256" key="6">
    <source>
        <dbReference type="ARBA" id="ARBA00022824"/>
    </source>
</evidence>
<dbReference type="InterPro" id="IPR050668">
    <property type="entry name" value="Cytochrome_b5"/>
</dbReference>
<evidence type="ECO:0000256" key="7">
    <source>
        <dbReference type="ARBA" id="ARBA00022848"/>
    </source>
</evidence>
<dbReference type="SMART" id="SM01117">
    <property type="entry name" value="Cyt-b5"/>
    <property type="match status" value="1"/>
</dbReference>
<gene>
    <name evidence="15" type="ORF">AMAG_01813</name>
</gene>
<dbReference type="InterPro" id="IPR001199">
    <property type="entry name" value="Cyt_B5-like_heme/steroid-bd"/>
</dbReference>
<dbReference type="PRINTS" id="PR00363">
    <property type="entry name" value="CYTOCHROMEB5"/>
</dbReference>
<dbReference type="PROSITE" id="PS50255">
    <property type="entry name" value="CYTOCHROME_B5_2"/>
    <property type="match status" value="1"/>
</dbReference>
<reference evidence="15 16" key="1">
    <citation type="submission" date="2009-11" db="EMBL/GenBank/DDBJ databases">
        <title>Annotation of Allomyces macrogynus ATCC 38327.</title>
        <authorList>
            <consortium name="The Broad Institute Genome Sequencing Platform"/>
            <person name="Russ C."/>
            <person name="Cuomo C."/>
            <person name="Burger G."/>
            <person name="Gray M.W."/>
            <person name="Holland P.W.H."/>
            <person name="King N."/>
            <person name="Lang F.B.F."/>
            <person name="Roger A.J."/>
            <person name="Ruiz-Trillo I."/>
            <person name="Young S.K."/>
            <person name="Zeng Q."/>
            <person name="Gargeya S."/>
            <person name="Fitzgerald M."/>
            <person name="Haas B."/>
            <person name="Abouelleil A."/>
            <person name="Alvarado L."/>
            <person name="Arachchi H.M."/>
            <person name="Berlin A."/>
            <person name="Chapman S.B."/>
            <person name="Gearin G."/>
            <person name="Goldberg J."/>
            <person name="Griggs A."/>
            <person name="Gujja S."/>
            <person name="Hansen M."/>
            <person name="Heiman D."/>
            <person name="Howarth C."/>
            <person name="Larimer J."/>
            <person name="Lui A."/>
            <person name="MacDonald P.J.P."/>
            <person name="McCowen C."/>
            <person name="Montmayeur A."/>
            <person name="Murphy C."/>
            <person name="Neiman D."/>
            <person name="Pearson M."/>
            <person name="Priest M."/>
            <person name="Roberts A."/>
            <person name="Saif S."/>
            <person name="Shea T."/>
            <person name="Sisk P."/>
            <person name="Stolte C."/>
            <person name="Sykes S."/>
            <person name="Wortman J."/>
            <person name="Nusbaum C."/>
            <person name="Birren B."/>
        </authorList>
    </citation>
    <scope>NUCLEOTIDE SEQUENCE [LARGE SCALE GENOMIC DNA]</scope>
    <source>
        <strain evidence="15 16">ATCC 38327</strain>
    </source>
</reference>
<dbReference type="PANTHER" id="PTHR19359:SF150">
    <property type="entry name" value="CYTOCHROME B5"/>
    <property type="match status" value="1"/>
</dbReference>
<name>A0A0L0S026_ALLM3</name>
<dbReference type="GO" id="GO:0046872">
    <property type="term" value="F:metal ion binding"/>
    <property type="evidence" value="ECO:0007669"/>
    <property type="project" value="UniProtKB-UniRule"/>
</dbReference>
<sequence length="126" mass="13327">MSAPKTFTTAEVAKHTQRGDVWTVIHGKVYDISKFLDDHPGGEEVLLETAGADSTEGFEDVGHSEDARELLQKYYIGEVEGGKVAAPAKPAAAAKPAPAQEQGGSFFWAIPVAIAAIAAIAYTQLQ</sequence>
<evidence type="ECO:0000256" key="3">
    <source>
        <dbReference type="ARBA" id="ARBA00022617"/>
    </source>
</evidence>
<dbReference type="AlphaFoldDB" id="A0A0L0S026"/>
<keyword evidence="7" id="KW-0492">Microsome</keyword>
<dbReference type="FunFam" id="3.10.120.10:FF:000002">
    <property type="entry name" value="Cytochrome b5 type B"/>
    <property type="match status" value="1"/>
</dbReference>
<evidence type="ECO:0000256" key="12">
    <source>
        <dbReference type="ARBA" id="ARBA00038168"/>
    </source>
</evidence>
<evidence type="ECO:0000256" key="10">
    <source>
        <dbReference type="ARBA" id="ARBA00023136"/>
    </source>
</evidence>
<keyword evidence="2" id="KW-0813">Transport</keyword>
<keyword evidence="5 13" id="KW-0479">Metal-binding</keyword>
<keyword evidence="13" id="KW-1133">Transmembrane helix</keyword>
<keyword evidence="8" id="KW-0249">Electron transport</keyword>
<evidence type="ECO:0000259" key="14">
    <source>
        <dbReference type="PROSITE" id="PS50255"/>
    </source>
</evidence>
<dbReference type="SUPFAM" id="SSF55856">
    <property type="entry name" value="Cytochrome b5-like heme/steroid binding domain"/>
    <property type="match status" value="1"/>
</dbReference>
<dbReference type="InterPro" id="IPR036400">
    <property type="entry name" value="Cyt_B5-like_heme/steroid_sf"/>
</dbReference>
<dbReference type="GO" id="GO:0005789">
    <property type="term" value="C:endoplasmic reticulum membrane"/>
    <property type="evidence" value="ECO:0007669"/>
    <property type="project" value="UniProtKB-SubCell"/>
</dbReference>
<evidence type="ECO:0000256" key="5">
    <source>
        <dbReference type="ARBA" id="ARBA00022723"/>
    </source>
</evidence>
<protein>
    <recommendedName>
        <fullName evidence="14">Cytochrome b5 heme-binding domain-containing protein</fullName>
    </recommendedName>
</protein>
<evidence type="ECO:0000256" key="13">
    <source>
        <dbReference type="RuleBase" id="RU362121"/>
    </source>
</evidence>
<dbReference type="Pfam" id="PF00173">
    <property type="entry name" value="Cyt-b5"/>
    <property type="match status" value="1"/>
</dbReference>
<dbReference type="VEuPathDB" id="FungiDB:AMAG_01813"/>
<dbReference type="PANTHER" id="PTHR19359">
    <property type="entry name" value="CYTOCHROME B5"/>
    <property type="match status" value="1"/>
</dbReference>
<dbReference type="OMA" id="AYFAWRY"/>
<evidence type="ECO:0000256" key="8">
    <source>
        <dbReference type="ARBA" id="ARBA00022982"/>
    </source>
</evidence>
<comment type="similarity">
    <text evidence="12 13">Belongs to the cytochrome b5 family.</text>
</comment>
<keyword evidence="3 13" id="KW-0349">Heme</keyword>
<organism evidence="15 16">
    <name type="scientific">Allomyces macrogynus (strain ATCC 38327)</name>
    <name type="common">Allomyces javanicus var. macrogynus</name>
    <dbReference type="NCBI Taxonomy" id="578462"/>
    <lineage>
        <taxon>Eukaryota</taxon>
        <taxon>Fungi</taxon>
        <taxon>Fungi incertae sedis</taxon>
        <taxon>Blastocladiomycota</taxon>
        <taxon>Blastocladiomycetes</taxon>
        <taxon>Blastocladiales</taxon>
        <taxon>Blastocladiaceae</taxon>
        <taxon>Allomyces</taxon>
    </lineage>
</organism>
<evidence type="ECO:0000256" key="4">
    <source>
        <dbReference type="ARBA" id="ARBA00022692"/>
    </source>
</evidence>
<keyword evidence="16" id="KW-1185">Reference proteome</keyword>
<feature type="domain" description="Cytochrome b5 heme-binding" evidence="14">
    <location>
        <begin position="4"/>
        <end position="80"/>
    </location>
</feature>
<reference evidence="16" key="2">
    <citation type="submission" date="2009-11" db="EMBL/GenBank/DDBJ databases">
        <title>The Genome Sequence of Allomyces macrogynus strain ATCC 38327.</title>
        <authorList>
            <consortium name="The Broad Institute Genome Sequencing Platform"/>
            <person name="Russ C."/>
            <person name="Cuomo C."/>
            <person name="Shea T."/>
            <person name="Young S.K."/>
            <person name="Zeng Q."/>
            <person name="Koehrsen M."/>
            <person name="Haas B."/>
            <person name="Borodovsky M."/>
            <person name="Guigo R."/>
            <person name="Alvarado L."/>
            <person name="Berlin A."/>
            <person name="Borenstein D."/>
            <person name="Chen Z."/>
            <person name="Engels R."/>
            <person name="Freedman E."/>
            <person name="Gellesch M."/>
            <person name="Goldberg J."/>
            <person name="Griggs A."/>
            <person name="Gujja S."/>
            <person name="Heiman D."/>
            <person name="Hepburn T."/>
            <person name="Howarth C."/>
            <person name="Jen D."/>
            <person name="Larson L."/>
            <person name="Lewis B."/>
            <person name="Mehta T."/>
            <person name="Park D."/>
            <person name="Pearson M."/>
            <person name="Roberts A."/>
            <person name="Saif S."/>
            <person name="Shenoy N."/>
            <person name="Sisk P."/>
            <person name="Stolte C."/>
            <person name="Sykes S."/>
            <person name="Walk T."/>
            <person name="White J."/>
            <person name="Yandava C."/>
            <person name="Burger G."/>
            <person name="Gray M.W."/>
            <person name="Holland P.W.H."/>
            <person name="King N."/>
            <person name="Lang F.B.F."/>
            <person name="Roger A.J."/>
            <person name="Ruiz-Trillo I."/>
            <person name="Lander E."/>
            <person name="Nusbaum C."/>
        </authorList>
    </citation>
    <scope>NUCLEOTIDE SEQUENCE [LARGE SCALE GENOMIC DNA]</scope>
    <source>
        <strain evidence="16">ATCC 38327</strain>
    </source>
</reference>
<dbReference type="InterPro" id="IPR018506">
    <property type="entry name" value="Cyt_B5_heme-BS"/>
</dbReference>
<dbReference type="OrthoDB" id="260519at2759"/>